<evidence type="ECO:0000256" key="1">
    <source>
        <dbReference type="SAM" id="Phobius"/>
    </source>
</evidence>
<keyword evidence="1" id="KW-0472">Membrane</keyword>
<feature type="transmembrane region" description="Helical" evidence="1">
    <location>
        <begin position="51"/>
        <end position="70"/>
    </location>
</feature>
<reference evidence="2" key="1">
    <citation type="journal article" date="2014" name="Front. Microbiol.">
        <title>High frequency of phylogenetically diverse reductive dehalogenase-homologous genes in deep subseafloor sedimentary metagenomes.</title>
        <authorList>
            <person name="Kawai M."/>
            <person name="Futagami T."/>
            <person name="Toyoda A."/>
            <person name="Takaki Y."/>
            <person name="Nishi S."/>
            <person name="Hori S."/>
            <person name="Arai W."/>
            <person name="Tsubouchi T."/>
            <person name="Morono Y."/>
            <person name="Uchiyama I."/>
            <person name="Ito T."/>
            <person name="Fujiyama A."/>
            <person name="Inagaki F."/>
            <person name="Takami H."/>
        </authorList>
    </citation>
    <scope>NUCLEOTIDE SEQUENCE</scope>
    <source>
        <strain evidence="2">Expedition CK06-06</strain>
    </source>
</reference>
<dbReference type="AlphaFoldDB" id="X1P6R6"/>
<accession>X1P6R6</accession>
<keyword evidence="1" id="KW-0812">Transmembrane</keyword>
<gene>
    <name evidence="2" type="ORF">S06H3_35900</name>
</gene>
<feature type="transmembrane region" description="Helical" evidence="1">
    <location>
        <begin position="29"/>
        <end position="45"/>
    </location>
</feature>
<dbReference type="EMBL" id="BARV01021697">
    <property type="protein sequence ID" value="GAI26614.1"/>
    <property type="molecule type" value="Genomic_DNA"/>
</dbReference>
<comment type="caution">
    <text evidence="2">The sequence shown here is derived from an EMBL/GenBank/DDBJ whole genome shotgun (WGS) entry which is preliminary data.</text>
</comment>
<organism evidence="2">
    <name type="scientific">marine sediment metagenome</name>
    <dbReference type="NCBI Taxonomy" id="412755"/>
    <lineage>
        <taxon>unclassified sequences</taxon>
        <taxon>metagenomes</taxon>
        <taxon>ecological metagenomes</taxon>
    </lineage>
</organism>
<protein>
    <submittedName>
        <fullName evidence="2">Uncharacterized protein</fullName>
    </submittedName>
</protein>
<proteinExistence type="predicted"/>
<evidence type="ECO:0000313" key="2">
    <source>
        <dbReference type="EMBL" id="GAI26614.1"/>
    </source>
</evidence>
<name>X1P6R6_9ZZZZ</name>
<sequence length="85" mass="9946">MLEVLYKALWSRIGGRPWTYILRDTWHKLEGLWIIGLVAVGALLGHCLWDLIFWFLLVFALGYIAGHLFWGTSYIPNQRDDLIQN</sequence>
<keyword evidence="1" id="KW-1133">Transmembrane helix</keyword>